<keyword evidence="4" id="KW-1185">Reference proteome</keyword>
<dbReference type="STRING" id="485916.Dtox_0340"/>
<dbReference type="PANTHER" id="PTHR39418:SF1">
    <property type="entry name" value="DEHYDROGENASE"/>
    <property type="match status" value="1"/>
</dbReference>
<evidence type="ECO:0000313" key="3">
    <source>
        <dbReference type="EMBL" id="ACV61293.1"/>
    </source>
</evidence>
<dbReference type="Pfam" id="PF02663">
    <property type="entry name" value="FmdE"/>
    <property type="match status" value="1"/>
</dbReference>
<feature type="chain" id="PRO_5002993582" evidence="1">
    <location>
        <begin position="24"/>
        <end position="380"/>
    </location>
</feature>
<dbReference type="HOGENOM" id="CLU_064026_0_0_9"/>
<dbReference type="RefSeq" id="WP_015756014.1">
    <property type="nucleotide sequence ID" value="NC_013216.1"/>
</dbReference>
<evidence type="ECO:0000259" key="2">
    <source>
        <dbReference type="Pfam" id="PF02663"/>
    </source>
</evidence>
<organism evidence="3 4">
    <name type="scientific">Desulfofarcimen acetoxidans (strain ATCC 49208 / DSM 771 / KCTC 5769 / VKM B-1644 / 5575)</name>
    <name type="common">Desulfotomaculum acetoxidans</name>
    <dbReference type="NCBI Taxonomy" id="485916"/>
    <lineage>
        <taxon>Bacteria</taxon>
        <taxon>Bacillati</taxon>
        <taxon>Bacillota</taxon>
        <taxon>Clostridia</taxon>
        <taxon>Eubacteriales</taxon>
        <taxon>Peptococcaceae</taxon>
        <taxon>Desulfofarcimen</taxon>
    </lineage>
</organism>
<dbReference type="InterPro" id="IPR053194">
    <property type="entry name" value="tRNA_methyltr_O"/>
</dbReference>
<dbReference type="PANTHER" id="PTHR39418">
    <property type="entry name" value="DEHYDROGENASE-RELATED"/>
    <property type="match status" value="1"/>
</dbReference>
<dbReference type="Gene3D" id="3.30.1330.130">
    <property type="match status" value="2"/>
</dbReference>
<evidence type="ECO:0000256" key="1">
    <source>
        <dbReference type="SAM" id="SignalP"/>
    </source>
</evidence>
<feature type="signal peptide" evidence="1">
    <location>
        <begin position="1"/>
        <end position="23"/>
    </location>
</feature>
<dbReference type="SUPFAM" id="SSF143555">
    <property type="entry name" value="FwdE-like"/>
    <property type="match status" value="2"/>
</dbReference>
<reference evidence="3 4" key="1">
    <citation type="journal article" date="2009" name="Stand. Genomic Sci.">
        <title>Complete genome sequence of Desulfotomaculum acetoxidans type strain (5575).</title>
        <authorList>
            <person name="Spring S."/>
            <person name="Lapidus A."/>
            <person name="Schroder M."/>
            <person name="Gleim D."/>
            <person name="Sims D."/>
            <person name="Meincke L."/>
            <person name="Glavina Del Rio T."/>
            <person name="Tice H."/>
            <person name="Copeland A."/>
            <person name="Cheng J.F."/>
            <person name="Lucas S."/>
            <person name="Chen F."/>
            <person name="Nolan M."/>
            <person name="Bruce D."/>
            <person name="Goodwin L."/>
            <person name="Pitluck S."/>
            <person name="Ivanova N."/>
            <person name="Mavromatis K."/>
            <person name="Mikhailova N."/>
            <person name="Pati A."/>
            <person name="Chen A."/>
            <person name="Palaniappan K."/>
            <person name="Land M."/>
            <person name="Hauser L."/>
            <person name="Chang Y.J."/>
            <person name="Jeffries C.D."/>
            <person name="Chain P."/>
            <person name="Saunders E."/>
            <person name="Brettin T."/>
            <person name="Detter J.C."/>
            <person name="Goker M."/>
            <person name="Bristow J."/>
            <person name="Eisen J.A."/>
            <person name="Markowitz V."/>
            <person name="Hugenholtz P."/>
            <person name="Kyrpides N.C."/>
            <person name="Klenk H.P."/>
            <person name="Han C."/>
        </authorList>
    </citation>
    <scope>NUCLEOTIDE SEQUENCE [LARGE SCALE GENOMIC DNA]</scope>
    <source>
        <strain evidence="4">ATCC 49208 / DSM 771 / VKM B-1644</strain>
    </source>
</reference>
<feature type="domain" description="Formylmethanofuran dehydrogenase subunit E" evidence="2">
    <location>
        <begin position="209"/>
        <end position="300"/>
    </location>
</feature>
<keyword evidence="1" id="KW-0732">Signal</keyword>
<protein>
    <submittedName>
        <fullName evidence="3">Metal-binding domain-containing protein</fullName>
    </submittedName>
</protein>
<name>C8W439_DESAS</name>
<dbReference type="InterPro" id="IPR003814">
    <property type="entry name" value="FmdEsu_dom"/>
</dbReference>
<dbReference type="eggNOG" id="COG5643">
    <property type="taxonomic scope" value="Bacteria"/>
</dbReference>
<dbReference type="KEGG" id="dae:Dtox_0340"/>
<evidence type="ECO:0000313" key="4">
    <source>
        <dbReference type="Proteomes" id="UP000002217"/>
    </source>
</evidence>
<dbReference type="Proteomes" id="UP000002217">
    <property type="component" value="Chromosome"/>
</dbReference>
<proteinExistence type="predicted"/>
<accession>C8W439</accession>
<dbReference type="OrthoDB" id="5417016at2"/>
<sequence length="380" mass="41435">MRKTTAVCVLLCMLFVLPGLVLAQGTTADIENLVGKGKVTSLHLLGVKATNIAMQQLSFTKGDANVLAMTDAGYSIISGQTTEKCIDGVIAASGCTTGGSNLLMIHRSKELPLWFAFFKEDTRDFIYLQVNSAVVNKSVDELNKLADNQIFNIIAKENIKLDDLYNNPDKWNEKINNKVFGGNESSLIGIASIWAHPKCTFDFLQAAQFHNHICPGVNSGYLISKYLDKNLPLQQGQSYKIFAVPSWCKDDALQVIYDATVGKKGMFASDLTEEQKKMLPDNAKGVAGIYIRWDAKTNTGSGLVLAFDFDKASELAGVQNAAGPFVKLKTALTMMDYVNQPEIMVSTLKQFNVASAEELTALQAAGVNPLIKLGIMEEVK</sequence>
<dbReference type="EMBL" id="CP001720">
    <property type="protein sequence ID" value="ACV61293.1"/>
    <property type="molecule type" value="Genomic_DNA"/>
</dbReference>
<gene>
    <name evidence="3" type="ordered locus">Dtox_0340</name>
</gene>
<dbReference type="AlphaFoldDB" id="C8W439"/>